<dbReference type="EMBL" id="ML119110">
    <property type="protein sequence ID" value="RPB16129.1"/>
    <property type="molecule type" value="Genomic_DNA"/>
</dbReference>
<feature type="non-terminal residue" evidence="2">
    <location>
        <position position="87"/>
    </location>
</feature>
<organism evidence="2 3">
    <name type="scientific">Morchella conica CCBAS932</name>
    <dbReference type="NCBI Taxonomy" id="1392247"/>
    <lineage>
        <taxon>Eukaryota</taxon>
        <taxon>Fungi</taxon>
        <taxon>Dikarya</taxon>
        <taxon>Ascomycota</taxon>
        <taxon>Pezizomycotina</taxon>
        <taxon>Pezizomycetes</taxon>
        <taxon>Pezizales</taxon>
        <taxon>Morchellaceae</taxon>
        <taxon>Morchella</taxon>
    </lineage>
</organism>
<feature type="region of interest" description="Disordered" evidence="1">
    <location>
        <begin position="1"/>
        <end position="67"/>
    </location>
</feature>
<keyword evidence="3" id="KW-1185">Reference proteome</keyword>
<evidence type="ECO:0000313" key="3">
    <source>
        <dbReference type="Proteomes" id="UP000277580"/>
    </source>
</evidence>
<protein>
    <submittedName>
        <fullName evidence="2">Uncharacterized protein</fullName>
    </submittedName>
</protein>
<evidence type="ECO:0000256" key="1">
    <source>
        <dbReference type="SAM" id="MobiDB-lite"/>
    </source>
</evidence>
<accession>A0A3N4L3Q7</accession>
<dbReference type="AlphaFoldDB" id="A0A3N4L3Q7"/>
<gene>
    <name evidence="2" type="ORF">P167DRAFT_532610</name>
</gene>
<feature type="compositionally biased region" description="Basic residues" evidence="1">
    <location>
        <begin position="33"/>
        <end position="47"/>
    </location>
</feature>
<name>A0A3N4L3Q7_9PEZI</name>
<reference evidence="2 3" key="1">
    <citation type="journal article" date="2018" name="Nat. Ecol. Evol.">
        <title>Pezizomycetes genomes reveal the molecular basis of ectomycorrhizal truffle lifestyle.</title>
        <authorList>
            <person name="Murat C."/>
            <person name="Payen T."/>
            <person name="Noel B."/>
            <person name="Kuo A."/>
            <person name="Morin E."/>
            <person name="Chen J."/>
            <person name="Kohler A."/>
            <person name="Krizsan K."/>
            <person name="Balestrini R."/>
            <person name="Da Silva C."/>
            <person name="Montanini B."/>
            <person name="Hainaut M."/>
            <person name="Levati E."/>
            <person name="Barry K.W."/>
            <person name="Belfiori B."/>
            <person name="Cichocki N."/>
            <person name="Clum A."/>
            <person name="Dockter R.B."/>
            <person name="Fauchery L."/>
            <person name="Guy J."/>
            <person name="Iotti M."/>
            <person name="Le Tacon F."/>
            <person name="Lindquist E.A."/>
            <person name="Lipzen A."/>
            <person name="Malagnac F."/>
            <person name="Mello A."/>
            <person name="Molinier V."/>
            <person name="Miyauchi S."/>
            <person name="Poulain J."/>
            <person name="Riccioni C."/>
            <person name="Rubini A."/>
            <person name="Sitrit Y."/>
            <person name="Splivallo R."/>
            <person name="Traeger S."/>
            <person name="Wang M."/>
            <person name="Zifcakova L."/>
            <person name="Wipf D."/>
            <person name="Zambonelli A."/>
            <person name="Paolocci F."/>
            <person name="Nowrousian M."/>
            <person name="Ottonello S."/>
            <person name="Baldrian P."/>
            <person name="Spatafora J.W."/>
            <person name="Henrissat B."/>
            <person name="Nagy L.G."/>
            <person name="Aury J.M."/>
            <person name="Wincker P."/>
            <person name="Grigoriev I.V."/>
            <person name="Bonfante P."/>
            <person name="Martin F.M."/>
        </authorList>
    </citation>
    <scope>NUCLEOTIDE SEQUENCE [LARGE SCALE GENOMIC DNA]</scope>
    <source>
        <strain evidence="2 3">CCBAS932</strain>
    </source>
</reference>
<dbReference type="Proteomes" id="UP000277580">
    <property type="component" value="Unassembled WGS sequence"/>
</dbReference>
<evidence type="ECO:0000313" key="2">
    <source>
        <dbReference type="EMBL" id="RPB16129.1"/>
    </source>
</evidence>
<sequence>MKKAPTKLSRPSLRTFSSPKQKGEASGGGDRHHTPKKKKKKRKKERERKRELERGKRKRNSDTYKCMQKDGRALCSSTRTLAVVDRV</sequence>
<proteinExistence type="predicted"/>
<dbReference type="InParanoid" id="A0A3N4L3Q7"/>